<gene>
    <name evidence="2" type="ORF">JCM19237_2293</name>
</gene>
<proteinExistence type="predicted"/>
<reference evidence="2 3" key="1">
    <citation type="journal article" date="2014" name="Genome Announc.">
        <title>Draft Genome Sequences of Two Vibrionaceae Species, Vibrio ponticus C121 and Photobacterium aphoticum C119, Isolated as Coral Reef Microbiota.</title>
        <authorList>
            <person name="Al-saari N."/>
            <person name="Meirelles P.M."/>
            <person name="Mino S."/>
            <person name="Suda W."/>
            <person name="Oshima K."/>
            <person name="Hattori M."/>
            <person name="Ohkuma M."/>
            <person name="Thompson F.L."/>
            <person name="Gomez-Gil B."/>
            <person name="Sawabe T."/>
            <person name="Sawabe T."/>
        </authorList>
    </citation>
    <scope>NUCLEOTIDE SEQUENCE [LARGE SCALE GENOMIC DNA]</scope>
    <source>
        <strain evidence="2 3">JCM 19237</strain>
    </source>
</reference>
<dbReference type="InterPro" id="IPR036812">
    <property type="entry name" value="NAD(P)_OxRdtase_dom_sf"/>
</dbReference>
<evidence type="ECO:0000313" key="3">
    <source>
        <dbReference type="Proteomes" id="UP000029227"/>
    </source>
</evidence>
<dbReference type="AlphaFoldDB" id="A0A090R954"/>
<name>A0A090R954_9GAMM</name>
<evidence type="ECO:0000259" key="1">
    <source>
        <dbReference type="Pfam" id="PF00248"/>
    </source>
</evidence>
<accession>A0A090R954</accession>
<dbReference type="EMBL" id="BBMN01000003">
    <property type="protein sequence ID" value="GAL04142.1"/>
    <property type="molecule type" value="Genomic_DNA"/>
</dbReference>
<dbReference type="Proteomes" id="UP000029227">
    <property type="component" value="Unassembled WGS sequence"/>
</dbReference>
<organism evidence="2 3">
    <name type="scientific">Photobacterium aphoticum</name>
    <dbReference type="NCBI Taxonomy" id="754436"/>
    <lineage>
        <taxon>Bacteria</taxon>
        <taxon>Pseudomonadati</taxon>
        <taxon>Pseudomonadota</taxon>
        <taxon>Gammaproteobacteria</taxon>
        <taxon>Vibrionales</taxon>
        <taxon>Vibrionaceae</taxon>
        <taxon>Photobacterium</taxon>
    </lineage>
</organism>
<dbReference type="PANTHER" id="PTHR43364">
    <property type="entry name" value="NADH-SPECIFIC METHYLGLYOXAL REDUCTASE-RELATED"/>
    <property type="match status" value="1"/>
</dbReference>
<feature type="domain" description="NADP-dependent oxidoreductase" evidence="1">
    <location>
        <begin position="17"/>
        <end position="85"/>
    </location>
</feature>
<dbReference type="STRING" id="754436.JCM19237_2293"/>
<dbReference type="GO" id="GO:0005829">
    <property type="term" value="C:cytosol"/>
    <property type="evidence" value="ECO:0007669"/>
    <property type="project" value="TreeGrafter"/>
</dbReference>
<sequence length="111" mass="12406">MVAKVALTPNGPQFSELVQGYWRLGAWNMSPQERLTFLKQHIELGISTVDHADIYGDYSCEQLFGEALALEPSMRDQIEIVTKCDIKLCSSQLLTAKSTITIQAKRTSSSR</sequence>
<dbReference type="Gene3D" id="3.20.20.100">
    <property type="entry name" value="NADP-dependent oxidoreductase domain"/>
    <property type="match status" value="1"/>
</dbReference>
<protein>
    <submittedName>
        <fullName evidence="2">Oxidoreductase aldo/keto reductase family</fullName>
    </submittedName>
</protein>
<dbReference type="InterPro" id="IPR023210">
    <property type="entry name" value="NADP_OxRdtase_dom"/>
</dbReference>
<dbReference type="Pfam" id="PF00248">
    <property type="entry name" value="Aldo_ket_red"/>
    <property type="match status" value="1"/>
</dbReference>
<dbReference type="SUPFAM" id="SSF51430">
    <property type="entry name" value="NAD(P)-linked oxidoreductase"/>
    <property type="match status" value="1"/>
</dbReference>
<dbReference type="InterPro" id="IPR050523">
    <property type="entry name" value="AKR_Detox_Biosynth"/>
</dbReference>
<dbReference type="eggNOG" id="COG4989">
    <property type="taxonomic scope" value="Bacteria"/>
</dbReference>
<evidence type="ECO:0000313" key="2">
    <source>
        <dbReference type="EMBL" id="GAL04142.1"/>
    </source>
</evidence>
<dbReference type="PANTHER" id="PTHR43364:SF1">
    <property type="entry name" value="OXIDOREDUCTASE YDHF"/>
    <property type="match status" value="1"/>
</dbReference>
<comment type="caution">
    <text evidence="2">The sequence shown here is derived from an EMBL/GenBank/DDBJ whole genome shotgun (WGS) entry which is preliminary data.</text>
</comment>